<sequence>MSTMAREVAYWQFVRSELKEVPPDDIIRQCFPDGVDTGEVLDQPDNFLDLANRKLNTFPFKDVNPCWFRLYTDASVAKVLKLIELNSSSTEEDTVSGYDLHGHLDEIVSTLDMALIMAGGLGRQELIHGILAELQSTLRDAAEVDERPQKRRRLDESRMGEKASDLFLIDSVSVPPLNFPVRTLEHPSLTDFSKHIQQRREPAVLTNVLDHWPALDKWKSTSFWLQTTLGGRRLVPIEVGRSYTDDDWAQKIVPFREFLTQYIQRASDRGPDSESAAAVQTGYLAQHDLFKQIPALRNDIAVPDYCYLDAPPAEAGTPVALTKAKEVAISRKSEPISSPSLACPPSSEKDTNEADLESEPQTHIWFGPAWTISPLHHDPYHNILCQIVGKKYVRLYSPHHSKALLPRRTDEPAPHIPQPQDLKEVSGIVGAGGQNHDTIDMSNTSQIDVAAMELSPLEDWDDVYPGISRVPYMECILEAGQALYIPIGWWHYVRSCSMGISVSFWW</sequence>
<dbReference type="Pfam" id="PF13621">
    <property type="entry name" value="Cupin_8"/>
    <property type="match status" value="1"/>
</dbReference>
<reference evidence="3 4" key="1">
    <citation type="submission" date="2015-01" db="EMBL/GenBank/DDBJ databases">
        <title>The Genome Sequence of Capronia semiimmersa CBS27337.</title>
        <authorList>
            <consortium name="The Broad Institute Genomics Platform"/>
            <person name="Cuomo C."/>
            <person name="de Hoog S."/>
            <person name="Gorbushina A."/>
            <person name="Stielow B."/>
            <person name="Teixiera M."/>
            <person name="Abouelleil A."/>
            <person name="Chapman S.B."/>
            <person name="Priest M."/>
            <person name="Young S.K."/>
            <person name="Wortman J."/>
            <person name="Nusbaum C."/>
            <person name="Birren B."/>
        </authorList>
    </citation>
    <scope>NUCLEOTIDE SEQUENCE [LARGE SCALE GENOMIC DNA]</scope>
    <source>
        <strain evidence="3 4">CBS 27337</strain>
    </source>
</reference>
<protein>
    <recommendedName>
        <fullName evidence="2">JmjC domain-containing protein</fullName>
    </recommendedName>
</protein>
<dbReference type="PANTHER" id="PTHR12461:SF101">
    <property type="entry name" value="TRNA WYBUTOSINE-SYNTHESIZING PROTEIN 4"/>
    <property type="match status" value="1"/>
</dbReference>
<dbReference type="InterPro" id="IPR003347">
    <property type="entry name" value="JmjC_dom"/>
</dbReference>
<feature type="domain" description="JmjC" evidence="2">
    <location>
        <begin position="342"/>
        <end position="506"/>
    </location>
</feature>
<gene>
    <name evidence="3" type="ORF">PV04_08177</name>
</gene>
<proteinExistence type="predicted"/>
<evidence type="ECO:0000313" key="4">
    <source>
        <dbReference type="Proteomes" id="UP000054266"/>
    </source>
</evidence>
<evidence type="ECO:0000259" key="2">
    <source>
        <dbReference type="PROSITE" id="PS51184"/>
    </source>
</evidence>
<accession>A0A0D2G1M0</accession>
<dbReference type="Gene3D" id="2.60.120.650">
    <property type="entry name" value="Cupin"/>
    <property type="match status" value="1"/>
</dbReference>
<dbReference type="PROSITE" id="PS51184">
    <property type="entry name" value="JMJC"/>
    <property type="match status" value="1"/>
</dbReference>
<organism evidence="3 4">
    <name type="scientific">Phialophora macrospora</name>
    <dbReference type="NCBI Taxonomy" id="1851006"/>
    <lineage>
        <taxon>Eukaryota</taxon>
        <taxon>Fungi</taxon>
        <taxon>Dikarya</taxon>
        <taxon>Ascomycota</taxon>
        <taxon>Pezizomycotina</taxon>
        <taxon>Eurotiomycetes</taxon>
        <taxon>Chaetothyriomycetidae</taxon>
        <taxon>Chaetothyriales</taxon>
        <taxon>Herpotrichiellaceae</taxon>
        <taxon>Phialophora</taxon>
    </lineage>
</organism>
<dbReference type="SUPFAM" id="SSF51197">
    <property type="entry name" value="Clavaminate synthase-like"/>
    <property type="match status" value="1"/>
</dbReference>
<dbReference type="AlphaFoldDB" id="A0A0D2G1M0"/>
<evidence type="ECO:0000256" key="1">
    <source>
        <dbReference type="SAM" id="MobiDB-lite"/>
    </source>
</evidence>
<dbReference type="PANTHER" id="PTHR12461">
    <property type="entry name" value="HYPOXIA-INDUCIBLE FACTOR 1 ALPHA INHIBITOR-RELATED"/>
    <property type="match status" value="1"/>
</dbReference>
<evidence type="ECO:0000313" key="3">
    <source>
        <dbReference type="EMBL" id="KIW65964.1"/>
    </source>
</evidence>
<dbReference type="HOGENOM" id="CLU_016785_0_0_1"/>
<name>A0A0D2G1M0_9EURO</name>
<dbReference type="STRING" id="5601.A0A0D2G1M0"/>
<keyword evidence="4" id="KW-1185">Reference proteome</keyword>
<dbReference type="InterPro" id="IPR041667">
    <property type="entry name" value="Cupin_8"/>
</dbReference>
<dbReference type="EMBL" id="KN846960">
    <property type="protein sequence ID" value="KIW65964.1"/>
    <property type="molecule type" value="Genomic_DNA"/>
</dbReference>
<feature type="region of interest" description="Disordered" evidence="1">
    <location>
        <begin position="331"/>
        <end position="357"/>
    </location>
</feature>
<dbReference type="Proteomes" id="UP000054266">
    <property type="component" value="Unassembled WGS sequence"/>
</dbReference>
<dbReference type="SMART" id="SM00558">
    <property type="entry name" value="JmjC"/>
    <property type="match status" value="1"/>
</dbReference>